<evidence type="ECO:0000256" key="8">
    <source>
        <dbReference type="ARBA" id="ARBA00023136"/>
    </source>
</evidence>
<evidence type="ECO:0000256" key="6">
    <source>
        <dbReference type="ARBA" id="ARBA00022989"/>
    </source>
</evidence>
<keyword evidence="12" id="KW-1185">Reference proteome</keyword>
<evidence type="ECO:0000256" key="9">
    <source>
        <dbReference type="PROSITE-ProRule" id="PRU00282"/>
    </source>
</evidence>
<feature type="non-terminal residue" evidence="11">
    <location>
        <position position="1"/>
    </location>
</feature>
<keyword evidence="3 9" id="KW-0812">Transmembrane</keyword>
<evidence type="ECO:0000256" key="3">
    <source>
        <dbReference type="ARBA" id="ARBA00022692"/>
    </source>
</evidence>
<dbReference type="Gene3D" id="1.50.40.10">
    <property type="entry name" value="Mitochondrial carrier domain"/>
    <property type="match status" value="1"/>
</dbReference>
<dbReference type="AlphaFoldDB" id="A0A2B7WNU2"/>
<comment type="caution">
    <text evidence="11">The sequence shown here is derived from an EMBL/GenBank/DDBJ whole genome shotgun (WGS) entry which is preliminary data.</text>
</comment>
<evidence type="ECO:0000256" key="10">
    <source>
        <dbReference type="RuleBase" id="RU000488"/>
    </source>
</evidence>
<accession>A0A2B7WNU2</accession>
<evidence type="ECO:0000256" key="4">
    <source>
        <dbReference type="ARBA" id="ARBA00022737"/>
    </source>
</evidence>
<comment type="similarity">
    <text evidence="10">Belongs to the mitochondrial carrier (TC 2.A.29) family.</text>
</comment>
<comment type="subcellular location">
    <subcellularLocation>
        <location evidence="1">Mitochondrion inner membrane</location>
        <topology evidence="1">Multi-pass membrane protein</topology>
    </subcellularLocation>
</comment>
<dbReference type="STRING" id="1447883.A0A2B7WNU2"/>
<keyword evidence="8 9" id="KW-0472">Membrane</keyword>
<feature type="repeat" description="Solcar" evidence="9">
    <location>
        <begin position="42"/>
        <end position="131"/>
    </location>
</feature>
<evidence type="ECO:0000313" key="12">
    <source>
        <dbReference type="Proteomes" id="UP000224634"/>
    </source>
</evidence>
<keyword evidence="2 10" id="KW-0813">Transport</keyword>
<evidence type="ECO:0008006" key="13">
    <source>
        <dbReference type="Google" id="ProtNLM"/>
    </source>
</evidence>
<dbReference type="PROSITE" id="PS50920">
    <property type="entry name" value="SOLCAR"/>
    <property type="match status" value="1"/>
</dbReference>
<reference evidence="11 12" key="1">
    <citation type="submission" date="2017-10" db="EMBL/GenBank/DDBJ databases">
        <title>Comparative genomics in systemic dimorphic fungi from Ajellomycetaceae.</title>
        <authorList>
            <person name="Munoz J.F."/>
            <person name="Mcewen J.G."/>
            <person name="Clay O.K."/>
            <person name="Cuomo C.A."/>
        </authorList>
    </citation>
    <scope>NUCLEOTIDE SEQUENCE [LARGE SCALE GENOMIC DNA]</scope>
    <source>
        <strain evidence="11 12">UAMH7299</strain>
    </source>
</reference>
<dbReference type="GO" id="GO:0015218">
    <property type="term" value="F:pyrimidine nucleotide transmembrane transporter activity"/>
    <property type="evidence" value="ECO:0007669"/>
    <property type="project" value="InterPro"/>
</dbReference>
<evidence type="ECO:0000256" key="2">
    <source>
        <dbReference type="ARBA" id="ARBA00022448"/>
    </source>
</evidence>
<proteinExistence type="inferred from homology"/>
<dbReference type="EMBL" id="PDNA01000300">
    <property type="protein sequence ID" value="PGG98190.1"/>
    <property type="molecule type" value="Genomic_DNA"/>
</dbReference>
<evidence type="ECO:0000256" key="1">
    <source>
        <dbReference type="ARBA" id="ARBA00004448"/>
    </source>
</evidence>
<dbReference type="GO" id="GO:0005743">
    <property type="term" value="C:mitochondrial inner membrane"/>
    <property type="evidence" value="ECO:0007669"/>
    <property type="project" value="UniProtKB-SubCell"/>
</dbReference>
<gene>
    <name evidence="11" type="ORF">AJ80_09568</name>
</gene>
<dbReference type="GO" id="GO:1990519">
    <property type="term" value="P:pyrimidine nucleotide import into mitochondrion"/>
    <property type="evidence" value="ECO:0007669"/>
    <property type="project" value="TreeGrafter"/>
</dbReference>
<keyword evidence="6" id="KW-1133">Transmembrane helix</keyword>
<keyword evidence="5" id="KW-0999">Mitochondrion inner membrane</keyword>
<protein>
    <recommendedName>
        <fullName evidence="13">Mitochondrial thiamine pyrophosphate carrier 1</fullName>
    </recommendedName>
</protein>
<organism evidence="11 12">
    <name type="scientific">Polytolypa hystricis (strain UAMH7299)</name>
    <dbReference type="NCBI Taxonomy" id="1447883"/>
    <lineage>
        <taxon>Eukaryota</taxon>
        <taxon>Fungi</taxon>
        <taxon>Dikarya</taxon>
        <taxon>Ascomycota</taxon>
        <taxon>Pezizomycotina</taxon>
        <taxon>Eurotiomycetes</taxon>
        <taxon>Eurotiomycetidae</taxon>
        <taxon>Onygenales</taxon>
        <taxon>Onygenales incertae sedis</taxon>
        <taxon>Polytolypa</taxon>
    </lineage>
</organism>
<dbReference type="Proteomes" id="UP000224634">
    <property type="component" value="Unassembled WGS sequence"/>
</dbReference>
<evidence type="ECO:0000313" key="11">
    <source>
        <dbReference type="EMBL" id="PGG98190.1"/>
    </source>
</evidence>
<dbReference type="Pfam" id="PF00153">
    <property type="entry name" value="Mito_carr"/>
    <property type="match status" value="1"/>
</dbReference>
<dbReference type="InterPro" id="IPR018108">
    <property type="entry name" value="MCP_transmembrane"/>
</dbReference>
<keyword evidence="7" id="KW-0496">Mitochondrion</keyword>
<name>A0A2B7WNU2_POLH7</name>
<dbReference type="InterPro" id="IPR049562">
    <property type="entry name" value="SLC25A33/36-like"/>
</dbReference>
<dbReference type="PANTHER" id="PTHR45829">
    <property type="entry name" value="MITOCHONDRIAL CARRIER PROTEIN RIM2"/>
    <property type="match status" value="1"/>
</dbReference>
<dbReference type="PANTHER" id="PTHR45829:SF4">
    <property type="entry name" value="MITOCHONDRIAL CARRIER PROTEIN RIM2"/>
    <property type="match status" value="1"/>
</dbReference>
<sequence>GPSRSYLDVIETTLHLTAYERMKDISTKQGGLPDCLAENEVVQGVILSSAAGISKLAAVLIAYPHEVIRTRLCQAPLPDGRQKYTGVIQCLRVMWREGGAANMYGGLTAHLIRTVPSAAITLGAYELVLRALRS</sequence>
<dbReference type="OrthoDB" id="269120at2759"/>
<evidence type="ECO:0000256" key="5">
    <source>
        <dbReference type="ARBA" id="ARBA00022792"/>
    </source>
</evidence>
<dbReference type="InterPro" id="IPR023395">
    <property type="entry name" value="MCP_dom_sf"/>
</dbReference>
<keyword evidence="4" id="KW-0677">Repeat</keyword>
<dbReference type="SUPFAM" id="SSF103506">
    <property type="entry name" value="Mitochondrial carrier"/>
    <property type="match status" value="1"/>
</dbReference>
<evidence type="ECO:0000256" key="7">
    <source>
        <dbReference type="ARBA" id="ARBA00023128"/>
    </source>
</evidence>